<evidence type="ECO:0000256" key="2">
    <source>
        <dbReference type="ARBA" id="ARBA00018687"/>
    </source>
</evidence>
<feature type="domain" description="RecF/RecN/SMC N-terminal" evidence="5">
    <location>
        <begin position="40"/>
        <end position="1042"/>
    </location>
</feature>
<feature type="coiled-coil region" evidence="4">
    <location>
        <begin position="208"/>
        <end position="281"/>
    </location>
</feature>
<dbReference type="PANTHER" id="PTHR45916:SF1">
    <property type="entry name" value="STRUCTURAL MAINTENANCE OF CHROMOSOMES PROTEIN 5"/>
    <property type="match status" value="1"/>
</dbReference>
<name>A3LQV2_PICST</name>
<dbReference type="OMA" id="RFWTSQP"/>
<dbReference type="EMBL" id="CP000497">
    <property type="protein sequence ID" value="ABN65627.2"/>
    <property type="molecule type" value="Genomic_DNA"/>
</dbReference>
<dbReference type="KEGG" id="pic:PICST_30460"/>
<dbReference type="Gene3D" id="3.40.50.300">
    <property type="entry name" value="P-loop containing nucleotide triphosphate hydrolases"/>
    <property type="match status" value="2"/>
</dbReference>
<dbReference type="PANTHER" id="PTHR45916">
    <property type="entry name" value="STRUCTURAL MAINTENANCE OF CHROMOSOMES PROTEIN 5"/>
    <property type="match status" value="1"/>
</dbReference>
<dbReference type="STRING" id="322104.A3LQV2"/>
<dbReference type="GeneID" id="4837901"/>
<dbReference type="RefSeq" id="XP_001383656.2">
    <property type="nucleotide sequence ID" value="XM_001383619.1"/>
</dbReference>
<evidence type="ECO:0000256" key="4">
    <source>
        <dbReference type="SAM" id="Coils"/>
    </source>
</evidence>
<feature type="coiled-coil region" evidence="4">
    <location>
        <begin position="884"/>
        <end position="911"/>
    </location>
</feature>
<evidence type="ECO:0000313" key="7">
    <source>
        <dbReference type="Proteomes" id="UP000002258"/>
    </source>
</evidence>
<keyword evidence="7" id="KW-1185">Reference proteome</keyword>
<feature type="coiled-coil region" evidence="4">
    <location>
        <begin position="677"/>
        <end position="728"/>
    </location>
</feature>
<evidence type="ECO:0000256" key="1">
    <source>
        <dbReference type="ARBA" id="ARBA00010171"/>
    </source>
</evidence>
<dbReference type="GO" id="GO:0030915">
    <property type="term" value="C:Smc5-Smc6 complex"/>
    <property type="evidence" value="ECO:0007669"/>
    <property type="project" value="TreeGrafter"/>
</dbReference>
<evidence type="ECO:0000256" key="3">
    <source>
        <dbReference type="ARBA" id="ARBA00023054"/>
    </source>
</evidence>
<dbReference type="Proteomes" id="UP000002258">
    <property type="component" value="Chromosome 3"/>
</dbReference>
<evidence type="ECO:0000313" key="6">
    <source>
        <dbReference type="EMBL" id="ABN65627.2"/>
    </source>
</evidence>
<dbReference type="AlphaFoldDB" id="A3LQV2"/>
<dbReference type="GO" id="GO:0016787">
    <property type="term" value="F:hydrolase activity"/>
    <property type="evidence" value="ECO:0007669"/>
    <property type="project" value="UniProtKB-KW"/>
</dbReference>
<dbReference type="HOGENOM" id="CLU_004969_2_0_1"/>
<keyword evidence="6" id="KW-0378">Hydrolase</keyword>
<dbReference type="eggNOG" id="KOG0979">
    <property type="taxonomic scope" value="Eukaryota"/>
</dbReference>
<accession>A3LQV2</accession>
<sequence length="1093" mass="125708">MTDIYQAIGDLRQYVGPNDSESVAKRRKVQSSRDFRPGSLMKLKLTNFNNYGSGEFNLSPSLNMVIGPNGSGKSTVVSAICLGLGGKIDLIKRQTLSSMIKKGKSTASTEVTIKNFDGQPPILVKREFTAKENRWYINHRPATEAKVKELRARFNIQLDNLCHFLPQERVAEFAGMSQEKLLMETERTLGDGQLYRLHEDLIKNDTSRQDVTTRIEELEEKLSKFNEERSRLEADIKKLEEYEGKTLEIEQHTKIIPYAQLSDLKKQRADLKRERDKAKSKLSKFLSSMDPLKDQHKEIETKVEMEKGLYSDIDDKQKEIRSRFINRKADLSKIKEEIGGLKSTVESLKSKSIKLQNQLKKLEEKRHELISQRDLIVLPDKDEVEGYRKLRREVSEKKDEIGSKIEDLEDKIQEKQSSRKEIMNNKKRVEQSLNSKDRLMVLSPRGGPPNSLRDGAYNAHKFLRDEAQLKDHYFESPVVCCTVTNKTMAPHLEKVIDNNTLFSITTTNKQDFSMISSFQRKMKINFPIRLTTNSGTRNPRIPKERLKQWGFECYLSDFLSGPGPVVDMIYDISKIQDIPVSRSGLSEEQIERLTMLDGNGRYPFKKFISHDTLFVLTKSNYGSNQVSYTTEKVTGSRWFDSSGLTQEAKDFMNGQLQEFKDRYNVLKGEEDGYLVEKQSLDSESRKLSAELEKYKNKIQHFTNETKNRAKIEGKLTALDAQIKKTTKESTEDTSEQVDETEEKIKSKYLDYSNKLSELSIIGKESSDVAIELSLQSFRVLQIRNREIAARNLIAKVEEQQVSLRKEYERLKAEYDQIKKGDAVKKIEEQSASYTPEERVLLSRLAKAYMDAGNFSEQVIRDKISLLEDERSVMATADVSSIERLRRTLTEIDSLEKTLPRLKDDKSKLDKRISDIQEAWEPELTKAIRNISLAFNKRFSRVASDGQVELAKAERFKDWKLQILVKFRQESELKVLDHQSQSGGERAVTTIFFMMSLSGLTNSPFRVVDEINQGMDRKNEKMAHRYLVDTACHSLSSQYFLVTPKLLTGLYYHPEMAVHCIYSGPLVDGTDRGNKEPDFMDFKANSLAQKSIYT</sequence>
<dbReference type="InParanoid" id="A3LQV2"/>
<feature type="coiled-coil region" evidence="4">
    <location>
        <begin position="331"/>
        <end position="432"/>
    </location>
</feature>
<dbReference type="FunCoup" id="A3LQV2">
    <property type="interactions" value="1027"/>
</dbReference>
<reference evidence="6 7" key="1">
    <citation type="journal article" date="2007" name="Nat. Biotechnol.">
        <title>Genome sequence of the lignocellulose-bioconverting and xylose-fermenting yeast Pichia stipitis.</title>
        <authorList>
            <person name="Jeffries T.W."/>
            <person name="Grigoriev I.V."/>
            <person name="Grimwood J."/>
            <person name="Laplaza J.M."/>
            <person name="Aerts A."/>
            <person name="Salamov A."/>
            <person name="Schmutz J."/>
            <person name="Lindquist E."/>
            <person name="Dehal P."/>
            <person name="Shapiro H."/>
            <person name="Jin Y.S."/>
            <person name="Passoth V."/>
            <person name="Richardson P.M."/>
        </authorList>
    </citation>
    <scope>NUCLEOTIDE SEQUENCE [LARGE SCALE GENOMIC DNA]</scope>
    <source>
        <strain evidence="7">ATCC 58785 / CBS 6054 / NBRC 10063 / NRRL Y-11545</strain>
    </source>
</reference>
<gene>
    <name evidence="6" type="primary">SMC5</name>
    <name evidence="6" type="ORF">PICST_30460</name>
</gene>
<comment type="similarity">
    <text evidence="1">Belongs to the SMC family. SMC5 subfamily.</text>
</comment>
<dbReference type="InterPro" id="IPR003395">
    <property type="entry name" value="RecF/RecN/SMC_N"/>
</dbReference>
<dbReference type="GO" id="GO:0000724">
    <property type="term" value="P:double-strand break repair via homologous recombination"/>
    <property type="evidence" value="ECO:0007669"/>
    <property type="project" value="TreeGrafter"/>
</dbReference>
<dbReference type="GO" id="GO:0003697">
    <property type="term" value="F:single-stranded DNA binding"/>
    <property type="evidence" value="ECO:0007669"/>
    <property type="project" value="TreeGrafter"/>
</dbReference>
<evidence type="ECO:0000259" key="5">
    <source>
        <dbReference type="Pfam" id="PF02463"/>
    </source>
</evidence>
<organism evidence="6 7">
    <name type="scientific">Scheffersomyces stipitis (strain ATCC 58785 / CBS 6054 / NBRC 10063 / NRRL Y-11545)</name>
    <name type="common">Yeast</name>
    <name type="synonym">Pichia stipitis</name>
    <dbReference type="NCBI Taxonomy" id="322104"/>
    <lineage>
        <taxon>Eukaryota</taxon>
        <taxon>Fungi</taxon>
        <taxon>Dikarya</taxon>
        <taxon>Ascomycota</taxon>
        <taxon>Saccharomycotina</taxon>
        <taxon>Pichiomycetes</taxon>
        <taxon>Debaryomycetaceae</taxon>
        <taxon>Scheffersomyces</taxon>
    </lineage>
</organism>
<dbReference type="GO" id="GO:0007059">
    <property type="term" value="P:chromosome segregation"/>
    <property type="evidence" value="ECO:0007669"/>
    <property type="project" value="UniProtKB-ARBA"/>
</dbReference>
<protein>
    <recommendedName>
        <fullName evidence="2">Structural maintenance of chromosomes protein 5</fullName>
    </recommendedName>
</protein>
<feature type="coiled-coil region" evidence="4">
    <location>
        <begin position="793"/>
        <end position="820"/>
    </location>
</feature>
<proteinExistence type="inferred from homology"/>
<keyword evidence="3 4" id="KW-0175">Coiled coil</keyword>
<dbReference type="OrthoDB" id="10254973at2759"/>
<dbReference type="SUPFAM" id="SSF52540">
    <property type="entry name" value="P-loop containing nucleoside triphosphate hydrolases"/>
    <property type="match status" value="1"/>
</dbReference>
<dbReference type="Pfam" id="PF02463">
    <property type="entry name" value="SMC_N"/>
    <property type="match status" value="1"/>
</dbReference>
<dbReference type="InterPro" id="IPR027417">
    <property type="entry name" value="P-loop_NTPase"/>
</dbReference>
<dbReference type="GO" id="GO:0005634">
    <property type="term" value="C:nucleus"/>
    <property type="evidence" value="ECO:0007669"/>
    <property type="project" value="TreeGrafter"/>
</dbReference>